<gene>
    <name evidence="8" type="primary">adk</name>
    <name evidence="12" type="ORF">SAMN05444373_101538</name>
</gene>
<dbReference type="InterPro" id="IPR033690">
    <property type="entry name" value="Adenylat_kinase_CS"/>
</dbReference>
<keyword evidence="3 8" id="KW-0545">Nucleotide biosynthesis</keyword>
<evidence type="ECO:0000256" key="8">
    <source>
        <dbReference type="HAMAP-Rule" id="MF_00235"/>
    </source>
</evidence>
<feature type="binding site" evidence="8">
    <location>
        <position position="127"/>
    </location>
    <ligand>
        <name>ATP</name>
        <dbReference type="ChEBI" id="CHEBI:30616"/>
    </ligand>
</feature>
<dbReference type="Proteomes" id="UP000324781">
    <property type="component" value="Unassembled WGS sequence"/>
</dbReference>
<sequence length="218" mass="24141">MNLILLGPPGAGKGTQAVLLSGALKIPHISTGDIFRSNIKQQTELGKKVSDILASGGLVPDDLTCEIVKDRLQQDDCRNGFIMDGFPRTLPQAEMFEEMLKARNQKIDTVINITVDDDVIVKRMSGRRMCSCGKVYHITGNPPKQEGICDACGSALYIRDDDREETVLRRLKTYHDQTSPLIDFYSKRGLIIEVDGDKDIESTFRDIMAALGRQPDGV</sequence>
<comment type="function">
    <text evidence="8">Catalyzes the reversible transfer of the terminal phosphate group between ATP and AMP. Plays an important role in cellular energy homeostasis and in adenine nucleotide metabolism.</text>
</comment>
<feature type="binding site" evidence="8">
    <location>
        <begin position="10"/>
        <end position="15"/>
    </location>
    <ligand>
        <name>ATP</name>
        <dbReference type="ChEBI" id="CHEBI:30616"/>
    </ligand>
</feature>
<dbReference type="CDD" id="cd01428">
    <property type="entry name" value="ADK"/>
    <property type="match status" value="1"/>
</dbReference>
<dbReference type="NCBIfam" id="NF001380">
    <property type="entry name" value="PRK00279.1-2"/>
    <property type="match status" value="1"/>
</dbReference>
<dbReference type="NCBIfam" id="NF011100">
    <property type="entry name" value="PRK14527.1"/>
    <property type="match status" value="1"/>
</dbReference>
<dbReference type="EC" id="2.7.4.3" evidence="8 10"/>
<feature type="binding site" evidence="8">
    <location>
        <position position="152"/>
    </location>
    <ligand>
        <name>Zn(2+)</name>
        <dbReference type="ChEBI" id="CHEBI:29105"/>
        <note>structural</note>
    </ligand>
</feature>
<evidence type="ECO:0000256" key="1">
    <source>
        <dbReference type="ARBA" id="ARBA00022679"/>
    </source>
</evidence>
<dbReference type="InterPro" id="IPR027417">
    <property type="entry name" value="P-loop_NTPase"/>
</dbReference>
<evidence type="ECO:0000256" key="3">
    <source>
        <dbReference type="ARBA" id="ARBA00022727"/>
    </source>
</evidence>
<dbReference type="PANTHER" id="PTHR23359">
    <property type="entry name" value="NUCLEOTIDE KINASE"/>
    <property type="match status" value="1"/>
</dbReference>
<feature type="binding site" evidence="8">
    <location>
        <position position="92"/>
    </location>
    <ligand>
        <name>AMP</name>
        <dbReference type="ChEBI" id="CHEBI:456215"/>
    </ligand>
</feature>
<dbReference type="PROSITE" id="PS00113">
    <property type="entry name" value="ADENYLATE_KINASE"/>
    <property type="match status" value="1"/>
</dbReference>
<dbReference type="RefSeq" id="WP_149678426.1">
    <property type="nucleotide sequence ID" value="NZ_FQZP01000015.1"/>
</dbReference>
<dbReference type="AlphaFoldDB" id="A0A1M6F5V3"/>
<dbReference type="GO" id="GO:0008270">
    <property type="term" value="F:zinc ion binding"/>
    <property type="evidence" value="ECO:0007669"/>
    <property type="project" value="UniProtKB-UniRule"/>
</dbReference>
<reference evidence="12 13" key="1">
    <citation type="submission" date="2016-11" db="EMBL/GenBank/DDBJ databases">
        <authorList>
            <person name="Varghese N."/>
            <person name="Submissions S."/>
        </authorList>
    </citation>
    <scope>NUCLEOTIDE SEQUENCE [LARGE SCALE GENOMIC DNA]</scope>
    <source>
        <strain evidence="12 13">DSM 19027</strain>
    </source>
</reference>
<dbReference type="InterPro" id="IPR006259">
    <property type="entry name" value="Adenyl_kin_sub"/>
</dbReference>
<comment type="domain">
    <text evidence="8">Consists of three domains, a large central CORE domain and two small peripheral domains, NMPbind and LID, which undergo movements during catalysis. The LID domain closes over the site of phosphoryl transfer upon ATP binding. Assembling and dissambling the active center during each catalytic cycle provides an effective means to prevent ATP hydrolysis. Some bacteria have evolved a zinc-coordinating structure that stabilizes the LID domain.</text>
</comment>
<dbReference type="Pfam" id="PF00406">
    <property type="entry name" value="ADK"/>
    <property type="match status" value="1"/>
</dbReference>
<evidence type="ECO:0000256" key="10">
    <source>
        <dbReference type="RuleBase" id="RU003331"/>
    </source>
</evidence>
<evidence type="ECO:0000256" key="9">
    <source>
        <dbReference type="RuleBase" id="RU003330"/>
    </source>
</evidence>
<keyword evidence="5 8" id="KW-0418">Kinase</keyword>
<keyword evidence="6 8" id="KW-0862">Zinc</keyword>
<dbReference type="Gene3D" id="3.40.50.300">
    <property type="entry name" value="P-loop containing nucleotide triphosphate hydrolases"/>
    <property type="match status" value="1"/>
</dbReference>
<keyword evidence="13" id="KW-1185">Reference proteome</keyword>
<protein>
    <recommendedName>
        <fullName evidence="8 10">Adenylate kinase</fullName>
        <shortName evidence="8">AK</shortName>
        <ecNumber evidence="8 10">2.7.4.3</ecNumber>
    </recommendedName>
    <alternativeName>
        <fullName evidence="8">ATP-AMP transphosphorylase</fullName>
    </alternativeName>
    <alternativeName>
        <fullName evidence="8">ATP:AMP phosphotransferase</fullName>
    </alternativeName>
    <alternativeName>
        <fullName evidence="8">Adenylate monophosphate kinase</fullName>
    </alternativeName>
</protein>
<dbReference type="InterPro" id="IPR007862">
    <property type="entry name" value="Adenylate_kinase_lid-dom"/>
</dbReference>
<evidence type="ECO:0000313" key="12">
    <source>
        <dbReference type="EMBL" id="SHI93046.1"/>
    </source>
</evidence>
<comment type="similarity">
    <text evidence="8 9">Belongs to the adenylate kinase family.</text>
</comment>
<comment type="pathway">
    <text evidence="8">Purine metabolism; AMP biosynthesis via salvage pathway; AMP from ADP: step 1/1.</text>
</comment>
<evidence type="ECO:0000256" key="5">
    <source>
        <dbReference type="ARBA" id="ARBA00022777"/>
    </source>
</evidence>
<feature type="binding site" evidence="8">
    <location>
        <position position="130"/>
    </location>
    <ligand>
        <name>Zn(2+)</name>
        <dbReference type="ChEBI" id="CHEBI:29105"/>
        <note>structural</note>
    </ligand>
</feature>
<feature type="binding site" evidence="8">
    <location>
        <position position="170"/>
    </location>
    <ligand>
        <name>AMP</name>
        <dbReference type="ChEBI" id="CHEBI:456215"/>
    </ligand>
</feature>
<dbReference type="PRINTS" id="PR00094">
    <property type="entry name" value="ADENYLTKNASE"/>
</dbReference>
<dbReference type="OrthoDB" id="9805030at2"/>
<feature type="binding site" evidence="8">
    <location>
        <position position="31"/>
    </location>
    <ligand>
        <name>AMP</name>
        <dbReference type="ChEBI" id="CHEBI:456215"/>
    </ligand>
</feature>
<comment type="subcellular location">
    <subcellularLocation>
        <location evidence="8 10">Cytoplasm</location>
    </subcellularLocation>
</comment>
<keyword evidence="1 8" id="KW-0808">Transferase</keyword>
<feature type="binding site" evidence="8">
    <location>
        <position position="132"/>
    </location>
    <ligand>
        <name>Zn(2+)</name>
        <dbReference type="ChEBI" id="CHEBI:29105"/>
        <note>structural</note>
    </ligand>
</feature>
<dbReference type="GO" id="GO:0005524">
    <property type="term" value="F:ATP binding"/>
    <property type="evidence" value="ECO:0007669"/>
    <property type="project" value="UniProtKB-UniRule"/>
</dbReference>
<dbReference type="GO" id="GO:0005737">
    <property type="term" value="C:cytoplasm"/>
    <property type="evidence" value="ECO:0007669"/>
    <property type="project" value="UniProtKB-SubCell"/>
</dbReference>
<feature type="binding site" evidence="8">
    <location>
        <position position="36"/>
    </location>
    <ligand>
        <name>AMP</name>
        <dbReference type="ChEBI" id="CHEBI:456215"/>
    </ligand>
</feature>
<feature type="binding site" evidence="8">
    <location>
        <position position="198"/>
    </location>
    <ligand>
        <name>ATP</name>
        <dbReference type="ChEBI" id="CHEBI:30616"/>
    </ligand>
</feature>
<dbReference type="UniPathway" id="UPA00588">
    <property type="reaction ID" value="UER00649"/>
</dbReference>
<proteinExistence type="inferred from homology"/>
<evidence type="ECO:0000256" key="4">
    <source>
        <dbReference type="ARBA" id="ARBA00022741"/>
    </source>
</evidence>
<comment type="subunit">
    <text evidence="8 10">Monomer.</text>
</comment>
<feature type="domain" description="Adenylate kinase active site lid" evidence="11">
    <location>
        <begin position="127"/>
        <end position="161"/>
    </location>
</feature>
<dbReference type="SUPFAM" id="SSF52540">
    <property type="entry name" value="P-loop containing nucleoside triphosphate hydrolases"/>
    <property type="match status" value="1"/>
</dbReference>
<dbReference type="EMBL" id="FQZP01000015">
    <property type="protein sequence ID" value="SHI93046.1"/>
    <property type="molecule type" value="Genomic_DNA"/>
</dbReference>
<feature type="binding site" evidence="8">
    <location>
        <position position="149"/>
    </location>
    <ligand>
        <name>Zn(2+)</name>
        <dbReference type="ChEBI" id="CHEBI:29105"/>
        <note>structural</note>
    </ligand>
</feature>
<feature type="binding site" evidence="8">
    <location>
        <begin position="135"/>
        <end position="136"/>
    </location>
    <ligand>
        <name>ATP</name>
        <dbReference type="ChEBI" id="CHEBI:30616"/>
    </ligand>
</feature>
<dbReference type="FunFam" id="3.40.50.300:FF:000106">
    <property type="entry name" value="Adenylate kinase mitochondrial"/>
    <property type="match status" value="1"/>
</dbReference>
<comment type="catalytic activity">
    <reaction evidence="8 10">
        <text>AMP + ATP = 2 ADP</text>
        <dbReference type="Rhea" id="RHEA:12973"/>
        <dbReference type="ChEBI" id="CHEBI:30616"/>
        <dbReference type="ChEBI" id="CHEBI:456215"/>
        <dbReference type="ChEBI" id="CHEBI:456216"/>
        <dbReference type="EC" id="2.7.4.3"/>
    </reaction>
</comment>
<dbReference type="GO" id="GO:0004017">
    <property type="term" value="F:AMP kinase activity"/>
    <property type="evidence" value="ECO:0007669"/>
    <property type="project" value="UniProtKB-UniRule"/>
</dbReference>
<evidence type="ECO:0000259" key="11">
    <source>
        <dbReference type="Pfam" id="PF05191"/>
    </source>
</evidence>
<feature type="region of interest" description="NMP" evidence="8">
    <location>
        <begin position="30"/>
        <end position="59"/>
    </location>
</feature>
<dbReference type="HAMAP" id="MF_00235">
    <property type="entry name" value="Adenylate_kinase_Adk"/>
    <property type="match status" value="1"/>
</dbReference>
<evidence type="ECO:0000256" key="7">
    <source>
        <dbReference type="ARBA" id="ARBA00022840"/>
    </source>
</evidence>
<keyword evidence="4 8" id="KW-0547">Nucleotide-binding</keyword>
<dbReference type="NCBIfam" id="NF001381">
    <property type="entry name" value="PRK00279.1-3"/>
    <property type="match status" value="1"/>
</dbReference>
<dbReference type="Pfam" id="PF05191">
    <property type="entry name" value="ADK_lid"/>
    <property type="match status" value="1"/>
</dbReference>
<dbReference type="NCBIfam" id="TIGR01351">
    <property type="entry name" value="adk"/>
    <property type="match status" value="1"/>
</dbReference>
<organism evidence="12 13">
    <name type="scientific">Thermoclostridium caenicola</name>
    <dbReference type="NCBI Taxonomy" id="659425"/>
    <lineage>
        <taxon>Bacteria</taxon>
        <taxon>Bacillati</taxon>
        <taxon>Bacillota</taxon>
        <taxon>Clostridia</taxon>
        <taxon>Eubacteriales</taxon>
        <taxon>Oscillospiraceae</taxon>
        <taxon>Thermoclostridium</taxon>
    </lineage>
</organism>
<evidence type="ECO:0000256" key="6">
    <source>
        <dbReference type="ARBA" id="ARBA00022833"/>
    </source>
</evidence>
<comment type="caution">
    <text evidence="8">Lacks conserved residue(s) required for the propagation of feature annotation.</text>
</comment>
<feature type="binding site" evidence="8">
    <location>
        <begin position="85"/>
        <end position="88"/>
    </location>
    <ligand>
        <name>AMP</name>
        <dbReference type="ChEBI" id="CHEBI:456215"/>
    </ligand>
</feature>
<evidence type="ECO:0000313" key="13">
    <source>
        <dbReference type="Proteomes" id="UP000324781"/>
    </source>
</evidence>
<accession>A0A1M6F5V3</accession>
<keyword evidence="2 8" id="KW-0479">Metal-binding</keyword>
<name>A0A1M6F5V3_9FIRM</name>
<evidence type="ECO:0000256" key="2">
    <source>
        <dbReference type="ARBA" id="ARBA00022723"/>
    </source>
</evidence>
<keyword evidence="8" id="KW-0963">Cytoplasm</keyword>
<feature type="binding site" evidence="8">
    <location>
        <position position="159"/>
    </location>
    <ligand>
        <name>AMP</name>
        <dbReference type="ChEBI" id="CHEBI:456215"/>
    </ligand>
</feature>
<dbReference type="InterPro" id="IPR000850">
    <property type="entry name" value="Adenylat/UMP-CMP_kin"/>
</dbReference>
<keyword evidence="7 8" id="KW-0067">ATP-binding</keyword>
<dbReference type="GO" id="GO:0044209">
    <property type="term" value="P:AMP salvage"/>
    <property type="evidence" value="ECO:0007669"/>
    <property type="project" value="UniProtKB-UniRule"/>
</dbReference>
<feature type="binding site" evidence="8">
    <location>
        <begin position="57"/>
        <end position="59"/>
    </location>
    <ligand>
        <name>AMP</name>
        <dbReference type="ChEBI" id="CHEBI:456215"/>
    </ligand>
</feature>